<dbReference type="AlphaFoldDB" id="A0A2S0VW75"/>
<name>A0A2S0VW75_9ALTE</name>
<dbReference type="OrthoDB" id="5513249at2"/>
<feature type="transmembrane region" description="Helical" evidence="1">
    <location>
        <begin position="131"/>
        <end position="147"/>
    </location>
</feature>
<keyword evidence="1" id="KW-0812">Transmembrane</keyword>
<evidence type="ECO:0000313" key="3">
    <source>
        <dbReference type="Proteomes" id="UP000244441"/>
    </source>
</evidence>
<evidence type="ECO:0000313" key="2">
    <source>
        <dbReference type="EMBL" id="AWB68445.1"/>
    </source>
</evidence>
<dbReference type="GO" id="GO:0016020">
    <property type="term" value="C:membrane"/>
    <property type="evidence" value="ECO:0007669"/>
    <property type="project" value="InterPro"/>
</dbReference>
<dbReference type="InterPro" id="IPR004891">
    <property type="entry name" value="Mercury-R_MerC"/>
</dbReference>
<proteinExistence type="predicted"/>
<feature type="transmembrane region" description="Helical" evidence="1">
    <location>
        <begin position="44"/>
        <end position="69"/>
    </location>
</feature>
<evidence type="ECO:0000256" key="1">
    <source>
        <dbReference type="SAM" id="Phobius"/>
    </source>
</evidence>
<protein>
    <submittedName>
        <fullName evidence="2">MerC protein</fullName>
    </submittedName>
</protein>
<keyword evidence="1" id="KW-0472">Membrane</keyword>
<dbReference type="EMBL" id="CP026604">
    <property type="protein sequence ID" value="AWB68445.1"/>
    <property type="molecule type" value="Genomic_DNA"/>
</dbReference>
<keyword evidence="1" id="KW-1133">Transmembrane helix</keyword>
<organism evidence="2 3">
    <name type="scientific">Saccharobesus litoralis</name>
    <dbReference type="NCBI Taxonomy" id="2172099"/>
    <lineage>
        <taxon>Bacteria</taxon>
        <taxon>Pseudomonadati</taxon>
        <taxon>Pseudomonadota</taxon>
        <taxon>Gammaproteobacteria</taxon>
        <taxon>Alteromonadales</taxon>
        <taxon>Alteromonadaceae</taxon>
        <taxon>Saccharobesus</taxon>
    </lineage>
</organism>
<dbReference type="KEGG" id="cate:C2869_19440"/>
<accession>A0A2S0VW75</accession>
<sequence length="160" mass="17644">MLYSNRCYRITFQIRVGCGKVAAHFLQVVYLVRDLNKGNLVDKLGIVVTSLCALHCIFLPVLLPVLPLVGLGFLAGHGFEHLILVLTLAAGAIALFTGFHRYHKKLYPLYALALGIVLYVSRDFLGEELQTIVLLIGAGLIIFAHVMNMRLCKSCKSCEA</sequence>
<feature type="transmembrane region" description="Helical" evidence="1">
    <location>
        <begin position="106"/>
        <end position="125"/>
    </location>
</feature>
<reference evidence="2 3" key="1">
    <citation type="submission" date="2018-01" db="EMBL/GenBank/DDBJ databases">
        <title>Genome sequence of a Cantenovulum-like bacteria.</title>
        <authorList>
            <person name="Tan W.R."/>
            <person name="Lau N.-S."/>
            <person name="Go F."/>
            <person name="Amirul A.-A.A."/>
        </authorList>
    </citation>
    <scope>NUCLEOTIDE SEQUENCE [LARGE SCALE GENOMIC DNA]</scope>
    <source>
        <strain evidence="2 3">CCB-QB4</strain>
    </source>
</reference>
<dbReference type="GO" id="GO:0015097">
    <property type="term" value="F:mercury ion transmembrane transporter activity"/>
    <property type="evidence" value="ECO:0007669"/>
    <property type="project" value="InterPro"/>
</dbReference>
<feature type="transmembrane region" description="Helical" evidence="1">
    <location>
        <begin position="81"/>
        <end position="99"/>
    </location>
</feature>
<keyword evidence="3" id="KW-1185">Reference proteome</keyword>
<dbReference type="Proteomes" id="UP000244441">
    <property type="component" value="Chromosome"/>
</dbReference>
<gene>
    <name evidence="2" type="ORF">C2869_19440</name>
</gene>
<dbReference type="Pfam" id="PF03203">
    <property type="entry name" value="MerC"/>
    <property type="match status" value="1"/>
</dbReference>